<dbReference type="PANTHER" id="PTHR21327:SF18">
    <property type="entry name" value="3,4-DIHYDROXY-2-BUTANONE 4-PHOSPHATE SYNTHASE"/>
    <property type="match status" value="1"/>
</dbReference>
<dbReference type="Pfam" id="PF00926">
    <property type="entry name" value="DHBP_synthase"/>
    <property type="match status" value="1"/>
</dbReference>
<comment type="cofactor">
    <cofactor evidence="1">
        <name>Zn(2+)</name>
        <dbReference type="ChEBI" id="CHEBI:29105"/>
    </cofactor>
</comment>
<proteinExistence type="inferred from homology"/>
<keyword evidence="6" id="KW-0479">Metal-binding</keyword>
<feature type="domain" description="GTP cyclohydrolase II" evidence="13">
    <location>
        <begin position="387"/>
        <end position="556"/>
    </location>
</feature>
<evidence type="ECO:0000259" key="13">
    <source>
        <dbReference type="Pfam" id="PF00925"/>
    </source>
</evidence>
<evidence type="ECO:0000313" key="14">
    <source>
        <dbReference type="EMBL" id="CAE0771826.1"/>
    </source>
</evidence>
<dbReference type="InterPro" id="IPR000422">
    <property type="entry name" value="DHBP_synthase_RibB"/>
</dbReference>
<dbReference type="GO" id="GO:0003935">
    <property type="term" value="F:GTP cyclohydrolase II activity"/>
    <property type="evidence" value="ECO:0007669"/>
    <property type="project" value="UniProtKB-EC"/>
</dbReference>
<evidence type="ECO:0000256" key="12">
    <source>
        <dbReference type="SAM" id="MobiDB-lite"/>
    </source>
</evidence>
<reference evidence="14" key="1">
    <citation type="submission" date="2021-01" db="EMBL/GenBank/DDBJ databases">
        <authorList>
            <person name="Corre E."/>
            <person name="Pelletier E."/>
            <person name="Niang G."/>
            <person name="Scheremetjew M."/>
            <person name="Finn R."/>
            <person name="Kale V."/>
            <person name="Holt S."/>
            <person name="Cochrane G."/>
            <person name="Meng A."/>
            <person name="Brown T."/>
            <person name="Cohen L."/>
        </authorList>
    </citation>
    <scope>NUCLEOTIDE SEQUENCE</scope>
    <source>
        <strain evidence="14">CCMP645</strain>
    </source>
</reference>
<evidence type="ECO:0000256" key="1">
    <source>
        <dbReference type="ARBA" id="ARBA00001947"/>
    </source>
</evidence>
<keyword evidence="8" id="KW-0378">Hydrolase</keyword>
<dbReference type="FunFam" id="3.40.50.10990:FF:000001">
    <property type="entry name" value="Riboflavin biosynthesis protein RibBA"/>
    <property type="match status" value="1"/>
</dbReference>
<dbReference type="EMBL" id="HBIZ01038309">
    <property type="protein sequence ID" value="CAE0771826.1"/>
    <property type="molecule type" value="Transcribed_RNA"/>
</dbReference>
<evidence type="ECO:0000256" key="10">
    <source>
        <dbReference type="ARBA" id="ARBA00023134"/>
    </source>
</evidence>
<accession>A0A7S4F4H6</accession>
<sequence>MMLLTHPYSISYAAAAPSMASIEVHARQAGRVLGTARWRSEALTGESAMVLTSLRQQRFRRCRLRMSMQPFDGAKPARRTMPAPPLVEGEGDGFVFGVEALQGVIDAFRQGNLVMLSEDGDSEAAVSFMIAPQAVTACHIDFLLEHAKRLQVALMPDDYRRVSKSLRKIVLDNNNLALPALSVSLKGVSRSSLNSTAIAATIRALGSDNFGLGDEGQTADADTTAVTANGDTAGATDATADVADTTTAKADATADADATAEADATADVTASSTVAGTTAGANAFAFNAHEASAGGGKHSFRCPGAVPLACARKGGVLHRAGATEAVIELARISGLPPVGVHATLPASGLDALRDAAARWGLTYASTADLVAYQRRHTVTVEKCGPPARMPTKFGLFMAHCYRSKIDGVEHIALVKSDSEDLDTPFCKSRAALVRAHSECCTGDVFGSLRCDCGPQLEQALKSIDADGYGVLLYLRGQEGRGIGLGAKIHAYSLQERGLDTMDANTELGLPVDSREYGTGAQILTDLGIRDMRLISNNPKKFFGLTGFGLRIVERVPSHIAPNPENLAYLKTKEERMGHLLDLDPLLSAAAPLGSNGQPKAARPENGVSARSNGRREPSEANGAGWEANGVDSEEE</sequence>
<comment type="similarity">
    <text evidence="4">In the N-terminal section; belongs to the DHBP synthase family.</text>
</comment>
<comment type="pathway">
    <text evidence="3">Cofactor biosynthesis; riboflavin biosynthesis; 2-hydroxy-3-oxobutyl phosphate from D-ribulose 5-phosphate: step 1/1.</text>
</comment>
<dbReference type="Gene3D" id="3.90.870.10">
    <property type="entry name" value="DHBP synthase"/>
    <property type="match status" value="1"/>
</dbReference>
<dbReference type="InterPro" id="IPR000926">
    <property type="entry name" value="RibA"/>
</dbReference>
<evidence type="ECO:0000256" key="2">
    <source>
        <dbReference type="ARBA" id="ARBA00004853"/>
    </source>
</evidence>
<evidence type="ECO:0000256" key="9">
    <source>
        <dbReference type="ARBA" id="ARBA00022833"/>
    </source>
</evidence>
<dbReference type="HAMAP" id="MF_00179">
    <property type="entry name" value="RibA"/>
    <property type="match status" value="1"/>
</dbReference>
<evidence type="ECO:0000256" key="5">
    <source>
        <dbReference type="ARBA" id="ARBA00022619"/>
    </source>
</evidence>
<keyword evidence="7" id="KW-0547">Nucleotide-binding</keyword>
<dbReference type="GO" id="GO:0008686">
    <property type="term" value="F:3,4-dihydroxy-2-butanone-4-phosphate synthase activity"/>
    <property type="evidence" value="ECO:0007669"/>
    <property type="project" value="InterPro"/>
</dbReference>
<dbReference type="InterPro" id="IPR017945">
    <property type="entry name" value="DHBP_synth_RibB-like_a/b_dom"/>
</dbReference>
<dbReference type="UniPathway" id="UPA00275">
    <property type="reaction ID" value="UER00400"/>
</dbReference>
<comment type="catalytic activity">
    <reaction evidence="11">
        <text>GTP + 4 H2O = 2,5-diamino-6-hydroxy-4-(5-phosphoribosylamino)-pyrimidine + formate + 2 phosphate + 3 H(+)</text>
        <dbReference type="Rhea" id="RHEA:23704"/>
        <dbReference type="ChEBI" id="CHEBI:15377"/>
        <dbReference type="ChEBI" id="CHEBI:15378"/>
        <dbReference type="ChEBI" id="CHEBI:15740"/>
        <dbReference type="ChEBI" id="CHEBI:37565"/>
        <dbReference type="ChEBI" id="CHEBI:43474"/>
        <dbReference type="ChEBI" id="CHEBI:58614"/>
        <dbReference type="EC" id="3.5.4.25"/>
    </reaction>
</comment>
<evidence type="ECO:0000256" key="4">
    <source>
        <dbReference type="ARBA" id="ARBA00005520"/>
    </source>
</evidence>
<evidence type="ECO:0000256" key="8">
    <source>
        <dbReference type="ARBA" id="ARBA00022801"/>
    </source>
</evidence>
<dbReference type="NCBIfam" id="TIGR00505">
    <property type="entry name" value="ribA"/>
    <property type="match status" value="1"/>
</dbReference>
<dbReference type="GO" id="GO:0009231">
    <property type="term" value="P:riboflavin biosynthetic process"/>
    <property type="evidence" value="ECO:0007669"/>
    <property type="project" value="UniProtKB-UniPathway"/>
</dbReference>
<dbReference type="Gene3D" id="3.40.50.10990">
    <property type="entry name" value="GTP cyclohydrolase II"/>
    <property type="match status" value="1"/>
</dbReference>
<dbReference type="PANTHER" id="PTHR21327">
    <property type="entry name" value="GTP CYCLOHYDROLASE II-RELATED"/>
    <property type="match status" value="1"/>
</dbReference>
<comment type="pathway">
    <text evidence="2">Cofactor biosynthesis; riboflavin biosynthesis; 5-amino-6-(D-ribitylamino)uracil from GTP: step 1/4.</text>
</comment>
<dbReference type="AlphaFoldDB" id="A0A7S4F4H6"/>
<organism evidence="14">
    <name type="scientific">Chrysotila carterae</name>
    <name type="common">Marine alga</name>
    <name type="synonym">Syracosphaera carterae</name>
    <dbReference type="NCBI Taxonomy" id="13221"/>
    <lineage>
        <taxon>Eukaryota</taxon>
        <taxon>Haptista</taxon>
        <taxon>Haptophyta</taxon>
        <taxon>Prymnesiophyceae</taxon>
        <taxon>Isochrysidales</taxon>
        <taxon>Isochrysidaceae</taxon>
        <taxon>Chrysotila</taxon>
    </lineage>
</organism>
<dbReference type="InterPro" id="IPR032677">
    <property type="entry name" value="GTP_cyclohydro_II"/>
</dbReference>
<dbReference type="CDD" id="cd00641">
    <property type="entry name" value="GTP_cyclohydro2"/>
    <property type="match status" value="1"/>
</dbReference>
<dbReference type="SUPFAM" id="SSF142695">
    <property type="entry name" value="RibA-like"/>
    <property type="match status" value="1"/>
</dbReference>
<evidence type="ECO:0000256" key="11">
    <source>
        <dbReference type="ARBA" id="ARBA00049295"/>
    </source>
</evidence>
<dbReference type="GO" id="GO:0046872">
    <property type="term" value="F:metal ion binding"/>
    <property type="evidence" value="ECO:0007669"/>
    <property type="project" value="UniProtKB-KW"/>
</dbReference>
<dbReference type="GO" id="GO:0005829">
    <property type="term" value="C:cytosol"/>
    <property type="evidence" value="ECO:0007669"/>
    <property type="project" value="TreeGrafter"/>
</dbReference>
<keyword evidence="10" id="KW-0342">GTP-binding</keyword>
<protein>
    <recommendedName>
        <fullName evidence="13">GTP cyclohydrolase II domain-containing protein</fullName>
    </recommendedName>
</protein>
<feature type="region of interest" description="Disordered" evidence="12">
    <location>
        <begin position="590"/>
        <end position="635"/>
    </location>
</feature>
<keyword evidence="9" id="KW-0862">Zinc</keyword>
<dbReference type="NCBIfam" id="NF001591">
    <property type="entry name" value="PRK00393.1"/>
    <property type="match status" value="1"/>
</dbReference>
<evidence type="ECO:0000256" key="7">
    <source>
        <dbReference type="ARBA" id="ARBA00022741"/>
    </source>
</evidence>
<dbReference type="GO" id="GO:0005525">
    <property type="term" value="F:GTP binding"/>
    <property type="evidence" value="ECO:0007669"/>
    <property type="project" value="UniProtKB-KW"/>
</dbReference>
<name>A0A7S4F4H6_CHRCT</name>
<gene>
    <name evidence="14" type="ORF">PCAR00345_LOCUS24438</name>
</gene>
<dbReference type="Pfam" id="PF00925">
    <property type="entry name" value="GTP_cyclohydro2"/>
    <property type="match status" value="1"/>
</dbReference>
<keyword evidence="5" id="KW-0686">Riboflavin biosynthesis</keyword>
<evidence type="ECO:0000256" key="6">
    <source>
        <dbReference type="ARBA" id="ARBA00022723"/>
    </source>
</evidence>
<dbReference type="SUPFAM" id="SSF55821">
    <property type="entry name" value="YrdC/RibB"/>
    <property type="match status" value="2"/>
</dbReference>
<dbReference type="InterPro" id="IPR036144">
    <property type="entry name" value="RibA-like_sf"/>
</dbReference>
<evidence type="ECO:0000256" key="3">
    <source>
        <dbReference type="ARBA" id="ARBA00004904"/>
    </source>
</evidence>